<comment type="caution">
    <text evidence="1">The sequence shown here is derived from an EMBL/GenBank/DDBJ whole genome shotgun (WGS) entry which is preliminary data.</text>
</comment>
<dbReference type="EMBL" id="PPTP01000023">
    <property type="protein sequence ID" value="RDB54247.1"/>
    <property type="molecule type" value="Genomic_DNA"/>
</dbReference>
<gene>
    <name evidence="1" type="ORF">C1880_09695</name>
</gene>
<dbReference type="STRING" id="1034345.GCA_000236865_01695"/>
<dbReference type="AlphaFoldDB" id="A0A369L5X7"/>
<dbReference type="RefSeq" id="WP_220241258.1">
    <property type="nucleotide sequence ID" value="NZ_PPTP01000023.1"/>
</dbReference>
<evidence type="ECO:0000313" key="1">
    <source>
        <dbReference type="EMBL" id="RDB54247.1"/>
    </source>
</evidence>
<dbReference type="Proteomes" id="UP000253792">
    <property type="component" value="Unassembled WGS sequence"/>
</dbReference>
<accession>A0A369L5X7</accession>
<reference evidence="1 2" key="1">
    <citation type="journal article" date="2018" name="Elife">
        <title>Discovery and characterization of a prevalent human gut bacterial enzyme sufficient for the inactivation of a family of plant toxins.</title>
        <authorList>
            <person name="Koppel N."/>
            <person name="Bisanz J.E."/>
            <person name="Pandelia M.E."/>
            <person name="Turnbaugh P.J."/>
            <person name="Balskus E.P."/>
        </authorList>
    </citation>
    <scope>NUCLEOTIDE SEQUENCE [LARGE SCALE GENOMIC DNA]</scope>
    <source>
        <strain evidence="2">anaerobia AP69FAA</strain>
    </source>
</reference>
<protein>
    <recommendedName>
        <fullName evidence="3">Toxin-antitoxin system HicB family antitoxin</fullName>
    </recommendedName>
</protein>
<evidence type="ECO:0000313" key="2">
    <source>
        <dbReference type="Proteomes" id="UP000253792"/>
    </source>
</evidence>
<name>A0A369L5X7_9ACTN</name>
<evidence type="ECO:0008006" key="3">
    <source>
        <dbReference type="Google" id="ProtNLM"/>
    </source>
</evidence>
<keyword evidence="2" id="KW-1185">Reference proteome</keyword>
<organism evidence="1 2">
    <name type="scientific">Senegalimassilia anaerobia</name>
    <dbReference type="NCBI Taxonomy" id="1473216"/>
    <lineage>
        <taxon>Bacteria</taxon>
        <taxon>Bacillati</taxon>
        <taxon>Actinomycetota</taxon>
        <taxon>Coriobacteriia</taxon>
        <taxon>Coriobacteriales</taxon>
        <taxon>Coriobacteriaceae</taxon>
        <taxon>Senegalimassilia</taxon>
    </lineage>
</organism>
<proteinExistence type="predicted"/>
<sequence length="134" mass="14852">MKHMVYKGFESTPKHDAECGVFYGLVDGIDGLCEYESETAEGIEKAFRDAVDDYIDACRESFGWSAMIDMERCYGRREAAARESGNDATDAAEIRFLVDAETLGWLERESARTGISIEKVASAMLRKACSETPA</sequence>
<feature type="non-terminal residue" evidence="1">
    <location>
        <position position="134"/>
    </location>
</feature>